<dbReference type="HOGENOM" id="CLU_3087354_0_0_1"/>
<reference evidence="1" key="3">
    <citation type="submission" date="2010-09" db="EMBL/GenBank/DDBJ databases">
        <title>Annotation of Gaeumannomyces graminis var. tritici R3-111a-1.</title>
        <authorList>
            <consortium name="The Broad Institute Genome Sequencing Platform"/>
            <person name="Ma L.-J."/>
            <person name="Dead R."/>
            <person name="Young S.K."/>
            <person name="Zeng Q."/>
            <person name="Gargeya S."/>
            <person name="Fitzgerald M."/>
            <person name="Haas B."/>
            <person name="Abouelleil A."/>
            <person name="Alvarado L."/>
            <person name="Arachchi H.M."/>
            <person name="Berlin A."/>
            <person name="Brown A."/>
            <person name="Chapman S.B."/>
            <person name="Chen Z."/>
            <person name="Dunbar C."/>
            <person name="Freedman E."/>
            <person name="Gearin G."/>
            <person name="Gellesch M."/>
            <person name="Goldberg J."/>
            <person name="Griggs A."/>
            <person name="Gujja S."/>
            <person name="Heiman D."/>
            <person name="Howarth C."/>
            <person name="Larson L."/>
            <person name="Lui A."/>
            <person name="MacDonald P.J.P."/>
            <person name="Mehta T."/>
            <person name="Montmayeur A."/>
            <person name="Murphy C."/>
            <person name="Neiman D."/>
            <person name="Pearson M."/>
            <person name="Priest M."/>
            <person name="Roberts A."/>
            <person name="Saif S."/>
            <person name="Shea T."/>
            <person name="Shenoy N."/>
            <person name="Sisk P."/>
            <person name="Stolte C."/>
            <person name="Sykes S."/>
            <person name="Yandava C."/>
            <person name="Wortman J."/>
            <person name="Nusbaum C."/>
            <person name="Birren B."/>
        </authorList>
    </citation>
    <scope>NUCLEOTIDE SEQUENCE</scope>
    <source>
        <strain evidence="1">R3-111a-1</strain>
    </source>
</reference>
<evidence type="ECO:0000313" key="1">
    <source>
        <dbReference type="EMBL" id="EJT78904.1"/>
    </source>
</evidence>
<dbReference type="EnsemblFungi" id="EJT78904">
    <property type="protein sequence ID" value="EJT78904"/>
    <property type="gene ID" value="GGTG_03997"/>
</dbReference>
<evidence type="ECO:0000313" key="3">
    <source>
        <dbReference type="Proteomes" id="UP000006039"/>
    </source>
</evidence>
<dbReference type="OrthoDB" id="2019572at2759"/>
<dbReference type="VEuPathDB" id="FungiDB:GGTG_03997"/>
<sequence length="52" mass="5430">MRVILQVGECWVPLSALEAVLNLHAICGSTFKVAFGIEATYTGGGGGNICFD</sequence>
<name>J3NRU8_GAET3</name>
<reference evidence="2" key="4">
    <citation type="journal article" date="2015" name="G3 (Bethesda)">
        <title>Genome sequences of three phytopathogenic species of the Magnaporthaceae family of fungi.</title>
        <authorList>
            <person name="Okagaki L.H."/>
            <person name="Nunes C.C."/>
            <person name="Sailsbery J."/>
            <person name="Clay B."/>
            <person name="Brown D."/>
            <person name="John T."/>
            <person name="Oh Y."/>
            <person name="Young N."/>
            <person name="Fitzgerald M."/>
            <person name="Haas B.J."/>
            <person name="Zeng Q."/>
            <person name="Young S."/>
            <person name="Adiconis X."/>
            <person name="Fan L."/>
            <person name="Levin J.Z."/>
            <person name="Mitchell T.K."/>
            <person name="Okubara P.A."/>
            <person name="Farman M.L."/>
            <person name="Kohn L.M."/>
            <person name="Birren B."/>
            <person name="Ma L.-J."/>
            <person name="Dean R.A."/>
        </authorList>
    </citation>
    <scope>NUCLEOTIDE SEQUENCE</scope>
    <source>
        <strain evidence="2">R3-111a-1</strain>
    </source>
</reference>
<reference evidence="1" key="2">
    <citation type="submission" date="2010-07" db="EMBL/GenBank/DDBJ databases">
        <authorList>
            <consortium name="The Broad Institute Genome Sequencing Platform"/>
            <consortium name="Broad Institute Genome Sequencing Center for Infectious Disease"/>
            <person name="Ma L.-J."/>
            <person name="Dead R."/>
            <person name="Young S."/>
            <person name="Zeng Q."/>
            <person name="Koehrsen M."/>
            <person name="Alvarado L."/>
            <person name="Berlin A."/>
            <person name="Chapman S.B."/>
            <person name="Chen Z."/>
            <person name="Freedman E."/>
            <person name="Gellesch M."/>
            <person name="Goldberg J."/>
            <person name="Griggs A."/>
            <person name="Gujja S."/>
            <person name="Heilman E.R."/>
            <person name="Heiman D."/>
            <person name="Hepburn T."/>
            <person name="Howarth C."/>
            <person name="Jen D."/>
            <person name="Larson L."/>
            <person name="Mehta T."/>
            <person name="Neiman D."/>
            <person name="Pearson M."/>
            <person name="Roberts A."/>
            <person name="Saif S."/>
            <person name="Shea T."/>
            <person name="Shenoy N."/>
            <person name="Sisk P."/>
            <person name="Stolte C."/>
            <person name="Sykes S."/>
            <person name="Walk T."/>
            <person name="White J."/>
            <person name="Yandava C."/>
            <person name="Haas B."/>
            <person name="Nusbaum C."/>
            <person name="Birren B."/>
        </authorList>
    </citation>
    <scope>NUCLEOTIDE SEQUENCE</scope>
    <source>
        <strain evidence="1">R3-111a-1</strain>
    </source>
</reference>
<dbReference type="AlphaFoldDB" id="J3NRU8"/>
<protein>
    <submittedName>
        <fullName evidence="1 2">Uncharacterized protein</fullName>
    </submittedName>
</protein>
<gene>
    <name evidence="2" type="primary">20344455</name>
    <name evidence="1" type="ORF">GGTG_03997</name>
</gene>
<accession>J3NRU8</accession>
<keyword evidence="3" id="KW-1185">Reference proteome</keyword>
<organism evidence="1">
    <name type="scientific">Gaeumannomyces tritici (strain R3-111a-1)</name>
    <name type="common">Wheat and barley take-all root rot fungus</name>
    <name type="synonym">Gaeumannomyces graminis var. tritici</name>
    <dbReference type="NCBI Taxonomy" id="644352"/>
    <lineage>
        <taxon>Eukaryota</taxon>
        <taxon>Fungi</taxon>
        <taxon>Dikarya</taxon>
        <taxon>Ascomycota</taxon>
        <taxon>Pezizomycotina</taxon>
        <taxon>Sordariomycetes</taxon>
        <taxon>Sordariomycetidae</taxon>
        <taxon>Magnaporthales</taxon>
        <taxon>Magnaporthaceae</taxon>
        <taxon>Gaeumannomyces</taxon>
    </lineage>
</organism>
<proteinExistence type="predicted"/>
<reference evidence="2" key="5">
    <citation type="submission" date="2018-04" db="UniProtKB">
        <authorList>
            <consortium name="EnsemblFungi"/>
        </authorList>
    </citation>
    <scope>IDENTIFICATION</scope>
    <source>
        <strain evidence="2">R3-111a-1</strain>
    </source>
</reference>
<reference evidence="3" key="1">
    <citation type="submission" date="2010-07" db="EMBL/GenBank/DDBJ databases">
        <title>The genome sequence of Gaeumannomyces graminis var. tritici strain R3-111a-1.</title>
        <authorList>
            <consortium name="The Broad Institute Genome Sequencing Platform"/>
            <person name="Ma L.-J."/>
            <person name="Dead R."/>
            <person name="Young S."/>
            <person name="Zeng Q."/>
            <person name="Koehrsen M."/>
            <person name="Alvarado L."/>
            <person name="Berlin A."/>
            <person name="Chapman S.B."/>
            <person name="Chen Z."/>
            <person name="Freedman E."/>
            <person name="Gellesch M."/>
            <person name="Goldberg J."/>
            <person name="Griggs A."/>
            <person name="Gujja S."/>
            <person name="Heilman E.R."/>
            <person name="Heiman D."/>
            <person name="Hepburn T."/>
            <person name="Howarth C."/>
            <person name="Jen D."/>
            <person name="Larson L."/>
            <person name="Mehta T."/>
            <person name="Neiman D."/>
            <person name="Pearson M."/>
            <person name="Roberts A."/>
            <person name="Saif S."/>
            <person name="Shea T."/>
            <person name="Shenoy N."/>
            <person name="Sisk P."/>
            <person name="Stolte C."/>
            <person name="Sykes S."/>
            <person name="Walk T."/>
            <person name="White J."/>
            <person name="Yandava C."/>
            <person name="Haas B."/>
            <person name="Nusbaum C."/>
            <person name="Birren B."/>
        </authorList>
    </citation>
    <scope>NUCLEOTIDE SEQUENCE [LARGE SCALE GENOMIC DNA]</scope>
    <source>
        <strain evidence="3">R3-111a-1</strain>
    </source>
</reference>
<dbReference type="EMBL" id="GL385396">
    <property type="protein sequence ID" value="EJT78904.1"/>
    <property type="molecule type" value="Genomic_DNA"/>
</dbReference>
<dbReference type="RefSeq" id="XP_009220049.1">
    <property type="nucleotide sequence ID" value="XM_009221785.1"/>
</dbReference>
<dbReference type="GeneID" id="20344455"/>
<evidence type="ECO:0000313" key="2">
    <source>
        <dbReference type="EnsemblFungi" id="EJT78904"/>
    </source>
</evidence>
<dbReference type="Proteomes" id="UP000006039">
    <property type="component" value="Unassembled WGS sequence"/>
</dbReference>